<keyword evidence="3" id="KW-1133">Transmembrane helix</keyword>
<protein>
    <recommendedName>
        <fullName evidence="4">Legume lectin domain-containing protein</fullName>
    </recommendedName>
</protein>
<dbReference type="Proteomes" id="UP001206925">
    <property type="component" value="Unassembled WGS sequence"/>
</dbReference>
<dbReference type="Gene3D" id="2.60.120.200">
    <property type="match status" value="1"/>
</dbReference>
<comment type="caution">
    <text evidence="5">The sequence shown here is derived from an EMBL/GenBank/DDBJ whole genome shotgun (WGS) entry which is preliminary data.</text>
</comment>
<keyword evidence="3" id="KW-0472">Membrane</keyword>
<evidence type="ECO:0000313" key="6">
    <source>
        <dbReference type="Proteomes" id="UP001206925"/>
    </source>
</evidence>
<dbReference type="GO" id="GO:0030246">
    <property type="term" value="F:carbohydrate binding"/>
    <property type="evidence" value="ECO:0007669"/>
    <property type="project" value="UniProtKB-KW"/>
</dbReference>
<dbReference type="PANTHER" id="PTHR32401">
    <property type="entry name" value="CONCANAVALIN A-LIKE LECTIN FAMILY PROTEIN"/>
    <property type="match status" value="1"/>
</dbReference>
<feature type="domain" description="Legume lectin" evidence="4">
    <location>
        <begin position="175"/>
        <end position="277"/>
    </location>
</feature>
<evidence type="ECO:0000256" key="2">
    <source>
        <dbReference type="ARBA" id="ARBA00022734"/>
    </source>
</evidence>
<evidence type="ECO:0000259" key="4">
    <source>
        <dbReference type="Pfam" id="PF00139"/>
    </source>
</evidence>
<dbReference type="Pfam" id="PF00139">
    <property type="entry name" value="Lectin_legB"/>
    <property type="match status" value="1"/>
</dbReference>
<feature type="transmembrane region" description="Helical" evidence="3">
    <location>
        <begin position="53"/>
        <end position="73"/>
    </location>
</feature>
<dbReference type="InterPro" id="IPR050258">
    <property type="entry name" value="Leguminous_Lectin"/>
</dbReference>
<evidence type="ECO:0000313" key="5">
    <source>
        <dbReference type="EMBL" id="KAI7738746.1"/>
    </source>
</evidence>
<evidence type="ECO:0000256" key="1">
    <source>
        <dbReference type="ARBA" id="ARBA00007606"/>
    </source>
</evidence>
<dbReference type="EMBL" id="JAMZMK010008733">
    <property type="protein sequence ID" value="KAI7738746.1"/>
    <property type="molecule type" value="Genomic_DNA"/>
</dbReference>
<evidence type="ECO:0000256" key="3">
    <source>
        <dbReference type="SAM" id="Phobius"/>
    </source>
</evidence>
<comment type="similarity">
    <text evidence="1">Belongs to the leguminous lectin family.</text>
</comment>
<dbReference type="AlphaFoldDB" id="A0AAD5GFT1"/>
<proteinExistence type="inferred from homology"/>
<keyword evidence="6" id="KW-1185">Reference proteome</keyword>
<dbReference type="InterPro" id="IPR001220">
    <property type="entry name" value="Legume_lectin_dom"/>
</dbReference>
<dbReference type="PANTHER" id="PTHR32401:SF51">
    <property type="entry name" value="NON-SPECIFIC SERINE_THREONINE PROTEIN KINASE"/>
    <property type="match status" value="1"/>
</dbReference>
<organism evidence="5 6">
    <name type="scientific">Ambrosia artemisiifolia</name>
    <name type="common">Common ragweed</name>
    <dbReference type="NCBI Taxonomy" id="4212"/>
    <lineage>
        <taxon>Eukaryota</taxon>
        <taxon>Viridiplantae</taxon>
        <taxon>Streptophyta</taxon>
        <taxon>Embryophyta</taxon>
        <taxon>Tracheophyta</taxon>
        <taxon>Spermatophyta</taxon>
        <taxon>Magnoliopsida</taxon>
        <taxon>eudicotyledons</taxon>
        <taxon>Gunneridae</taxon>
        <taxon>Pentapetalae</taxon>
        <taxon>asterids</taxon>
        <taxon>campanulids</taxon>
        <taxon>Asterales</taxon>
        <taxon>Asteraceae</taxon>
        <taxon>Asteroideae</taxon>
        <taxon>Heliantheae alliance</taxon>
        <taxon>Heliantheae</taxon>
        <taxon>Ambrosia</taxon>
    </lineage>
</organism>
<name>A0AAD5GFT1_AMBAR</name>
<sequence>MYDVDIGRRRLLLSDKLGVTVSVGDVESKEINLATGFKFIWVRYFFRGFLSKYLLIEFLFLVIRVMFMSVLAGQATDFEVEQPDIRNGRKDQRREDGESEALTIYITMGQLEIFSTLKLIHLKWPMNRYTRKSHASWSHVKATDSHRPLTPPLGVEQRKKPQSIDASLRRLCGFNLLASNLYVSLPWVKATRMRTEQNIHAWIDFDGPRFEINVTIAPVGVSRSVRPLISFRNLIIRNYLSSEMFVGFSAAKTTWVEAQRVLAWSFSDTGVATTRDPAGLTSQNNELKFRLQAMEQQA</sequence>
<dbReference type="InterPro" id="IPR013320">
    <property type="entry name" value="ConA-like_dom_sf"/>
</dbReference>
<accession>A0AAD5GFT1</accession>
<gene>
    <name evidence="5" type="ORF">M8C21_033860</name>
</gene>
<dbReference type="SUPFAM" id="SSF49899">
    <property type="entry name" value="Concanavalin A-like lectins/glucanases"/>
    <property type="match status" value="1"/>
</dbReference>
<keyword evidence="3" id="KW-0812">Transmembrane</keyword>
<keyword evidence="2" id="KW-0430">Lectin</keyword>
<reference evidence="5" key="1">
    <citation type="submission" date="2022-06" db="EMBL/GenBank/DDBJ databases">
        <title>Uncovering the hologenomic basis of an extraordinary plant invasion.</title>
        <authorList>
            <person name="Bieker V.C."/>
            <person name="Martin M.D."/>
            <person name="Gilbert T."/>
            <person name="Hodgins K."/>
            <person name="Battlay P."/>
            <person name="Petersen B."/>
            <person name="Wilson J."/>
        </authorList>
    </citation>
    <scope>NUCLEOTIDE SEQUENCE</scope>
    <source>
        <strain evidence="5">AA19_3_7</strain>
        <tissue evidence="5">Leaf</tissue>
    </source>
</reference>